<sequence length="330" mass="37814">MKLLVTGGAGFIGSEFVRQAVKKGYNVTVLDKLTYAGDLKRVEEVREKIKFYKVDICNRKHVEEIFSTEKPEIVAHFAAETHVDRSILNPQAFLKTNIEGTHNLLELSKKYNISKFINIITDEVYGEIREGKFTESSPLIPNSPYSVSKAAQDMLGRAYFRTYGLPVITVRPSNNYGPWQYPEKLIPVVIIKALNDEPVPVYGDGSNVREWLYVEDCAEAVLEIVEKGAVGEIYNVGSGIERKNIEVVKAILSLLCKPESLIQFIKDRPGHDYRYSVSTEKIESDIGWQPKTSFEDGLERTVSWYVAHLNWVKTKLRQLKRYWNRVYELR</sequence>
<dbReference type="Gene3D" id="3.40.50.720">
    <property type="entry name" value="NAD(P)-binding Rossmann-like Domain"/>
    <property type="match status" value="1"/>
</dbReference>
<evidence type="ECO:0000256" key="4">
    <source>
        <dbReference type="ARBA" id="ARBA00011990"/>
    </source>
</evidence>
<accession>A0A0U9HQ66</accession>
<evidence type="ECO:0000313" key="10">
    <source>
        <dbReference type="Proteomes" id="UP000054976"/>
    </source>
</evidence>
<dbReference type="STRING" id="86166.TAGGR_215"/>
<keyword evidence="6 7" id="KW-0456">Lyase</keyword>
<keyword evidence="10" id="KW-1185">Reference proteome</keyword>
<evidence type="ECO:0000256" key="5">
    <source>
        <dbReference type="ARBA" id="ARBA00023027"/>
    </source>
</evidence>
<evidence type="ECO:0000256" key="1">
    <source>
        <dbReference type="ARBA" id="ARBA00001539"/>
    </source>
</evidence>
<dbReference type="OrthoDB" id="9801029at2"/>
<comment type="cofactor">
    <cofactor evidence="2 7">
        <name>NAD(+)</name>
        <dbReference type="ChEBI" id="CHEBI:57540"/>
    </cofactor>
</comment>
<protein>
    <recommendedName>
        <fullName evidence="4 7">dTDP-glucose 4,6-dehydratase</fullName>
        <ecNumber evidence="4 7">4.2.1.46</ecNumber>
    </recommendedName>
</protein>
<dbReference type="InterPro" id="IPR036291">
    <property type="entry name" value="NAD(P)-bd_dom_sf"/>
</dbReference>
<evidence type="ECO:0000256" key="2">
    <source>
        <dbReference type="ARBA" id="ARBA00001911"/>
    </source>
</evidence>
<keyword evidence="5" id="KW-0520">NAD</keyword>
<gene>
    <name evidence="9" type="ORF">TAGGR_215</name>
</gene>
<evidence type="ECO:0000256" key="7">
    <source>
        <dbReference type="RuleBase" id="RU004473"/>
    </source>
</evidence>
<evidence type="ECO:0000256" key="6">
    <source>
        <dbReference type="ARBA" id="ARBA00023239"/>
    </source>
</evidence>
<dbReference type="PANTHER" id="PTHR43000">
    <property type="entry name" value="DTDP-D-GLUCOSE 4,6-DEHYDRATASE-RELATED"/>
    <property type="match status" value="1"/>
</dbReference>
<comment type="caution">
    <text evidence="9">The sequence shown here is derived from an EMBL/GenBank/DDBJ whole genome shotgun (WGS) entry which is preliminary data.</text>
</comment>
<dbReference type="GO" id="GO:0009225">
    <property type="term" value="P:nucleotide-sugar metabolic process"/>
    <property type="evidence" value="ECO:0007669"/>
    <property type="project" value="InterPro"/>
</dbReference>
<evidence type="ECO:0000256" key="3">
    <source>
        <dbReference type="ARBA" id="ARBA00008178"/>
    </source>
</evidence>
<name>A0A0U9HQ66_9BACT</name>
<dbReference type="Proteomes" id="UP000054976">
    <property type="component" value="Unassembled WGS sequence"/>
</dbReference>
<evidence type="ECO:0000313" key="9">
    <source>
        <dbReference type="EMBL" id="GAQ95131.1"/>
    </source>
</evidence>
<dbReference type="Pfam" id="PF16363">
    <property type="entry name" value="GDP_Man_Dehyd"/>
    <property type="match status" value="1"/>
</dbReference>
<dbReference type="NCBIfam" id="TIGR01181">
    <property type="entry name" value="dTDP_gluc_dehyt"/>
    <property type="match status" value="1"/>
</dbReference>
<dbReference type="SUPFAM" id="SSF51735">
    <property type="entry name" value="NAD(P)-binding Rossmann-fold domains"/>
    <property type="match status" value="1"/>
</dbReference>
<dbReference type="InterPro" id="IPR005888">
    <property type="entry name" value="dTDP_Gluc_deHydtase"/>
</dbReference>
<dbReference type="CDD" id="cd05246">
    <property type="entry name" value="dTDP_GD_SDR_e"/>
    <property type="match status" value="1"/>
</dbReference>
<dbReference type="GO" id="GO:0008460">
    <property type="term" value="F:dTDP-glucose 4,6-dehydratase activity"/>
    <property type="evidence" value="ECO:0007669"/>
    <property type="project" value="UniProtKB-EC"/>
</dbReference>
<dbReference type="RefSeq" id="WP_059176584.1">
    <property type="nucleotide sequence ID" value="NZ_BCNO01000002.1"/>
</dbReference>
<dbReference type="AlphaFoldDB" id="A0A0U9HQ66"/>
<reference evidence="10" key="1">
    <citation type="submission" date="2016-01" db="EMBL/GenBank/DDBJ databases">
        <title>Draft genome sequence of Thermodesulfovibrio aggregans strain TGE-P1.</title>
        <authorList>
            <person name="Sekiguchi Y."/>
            <person name="Ohashi A."/>
            <person name="Matsuura N."/>
            <person name="Tourlousse M.D."/>
        </authorList>
    </citation>
    <scope>NUCLEOTIDE SEQUENCE [LARGE SCALE GENOMIC DNA]</scope>
    <source>
        <strain evidence="10">TGE-P1</strain>
    </source>
</reference>
<proteinExistence type="inferred from homology"/>
<feature type="domain" description="NAD(P)-binding" evidence="8">
    <location>
        <begin position="4"/>
        <end position="300"/>
    </location>
</feature>
<comment type="catalytic activity">
    <reaction evidence="1 7">
        <text>dTDP-alpha-D-glucose = dTDP-4-dehydro-6-deoxy-alpha-D-glucose + H2O</text>
        <dbReference type="Rhea" id="RHEA:17221"/>
        <dbReference type="ChEBI" id="CHEBI:15377"/>
        <dbReference type="ChEBI" id="CHEBI:57477"/>
        <dbReference type="ChEBI" id="CHEBI:57649"/>
        <dbReference type="EC" id="4.2.1.46"/>
    </reaction>
</comment>
<evidence type="ECO:0000259" key="8">
    <source>
        <dbReference type="Pfam" id="PF16363"/>
    </source>
</evidence>
<dbReference type="EMBL" id="BCNO01000002">
    <property type="protein sequence ID" value="GAQ95131.1"/>
    <property type="molecule type" value="Genomic_DNA"/>
</dbReference>
<dbReference type="EC" id="4.2.1.46" evidence="4 7"/>
<organism evidence="9 10">
    <name type="scientific">Thermodesulfovibrio aggregans</name>
    <dbReference type="NCBI Taxonomy" id="86166"/>
    <lineage>
        <taxon>Bacteria</taxon>
        <taxon>Pseudomonadati</taxon>
        <taxon>Nitrospirota</taxon>
        <taxon>Thermodesulfovibrionia</taxon>
        <taxon>Thermodesulfovibrionales</taxon>
        <taxon>Thermodesulfovibrionaceae</taxon>
        <taxon>Thermodesulfovibrio</taxon>
    </lineage>
</organism>
<dbReference type="InterPro" id="IPR016040">
    <property type="entry name" value="NAD(P)-bd_dom"/>
</dbReference>
<comment type="similarity">
    <text evidence="3 7">Belongs to the NAD(P)-dependent epimerase/dehydratase family. dTDP-glucose dehydratase subfamily.</text>
</comment>
<dbReference type="FunFam" id="3.40.50.720:FF:000304">
    <property type="entry name" value="UDP-glucose 4,6-dehydratase"/>
    <property type="match status" value="1"/>
</dbReference>
<dbReference type="Gene3D" id="3.90.25.10">
    <property type="entry name" value="UDP-galactose 4-epimerase, domain 1"/>
    <property type="match status" value="1"/>
</dbReference>